<gene>
    <name evidence="1" type="ORF">S06H3_25385</name>
</gene>
<organism evidence="1">
    <name type="scientific">marine sediment metagenome</name>
    <dbReference type="NCBI Taxonomy" id="412755"/>
    <lineage>
        <taxon>unclassified sequences</taxon>
        <taxon>metagenomes</taxon>
        <taxon>ecological metagenomes</taxon>
    </lineage>
</organism>
<accession>X1LPT7</accession>
<name>X1LPT7_9ZZZZ</name>
<dbReference type="EMBL" id="BARV01014611">
    <property type="protein sequence ID" value="GAI21098.1"/>
    <property type="molecule type" value="Genomic_DNA"/>
</dbReference>
<evidence type="ECO:0000313" key="1">
    <source>
        <dbReference type="EMBL" id="GAI21098.1"/>
    </source>
</evidence>
<comment type="caution">
    <text evidence="1">The sequence shown here is derived from an EMBL/GenBank/DDBJ whole genome shotgun (WGS) entry which is preliminary data.</text>
</comment>
<sequence>MSLSTLLQAFVQAGTVYYVSLRIFSLKSDRFTTWSKELGRVCLSENGSIEVKGTKAFDTDDARAADVFAHTFFLLQGDYSIAKLS</sequence>
<proteinExistence type="predicted"/>
<dbReference type="AlphaFoldDB" id="X1LPT7"/>
<protein>
    <submittedName>
        <fullName evidence="1">Uncharacterized protein</fullName>
    </submittedName>
</protein>
<reference evidence="1" key="1">
    <citation type="journal article" date="2014" name="Front. Microbiol.">
        <title>High frequency of phylogenetically diverse reductive dehalogenase-homologous genes in deep subseafloor sedimentary metagenomes.</title>
        <authorList>
            <person name="Kawai M."/>
            <person name="Futagami T."/>
            <person name="Toyoda A."/>
            <person name="Takaki Y."/>
            <person name="Nishi S."/>
            <person name="Hori S."/>
            <person name="Arai W."/>
            <person name="Tsubouchi T."/>
            <person name="Morono Y."/>
            <person name="Uchiyama I."/>
            <person name="Ito T."/>
            <person name="Fujiyama A."/>
            <person name="Inagaki F."/>
            <person name="Takami H."/>
        </authorList>
    </citation>
    <scope>NUCLEOTIDE SEQUENCE</scope>
    <source>
        <strain evidence="1">Expedition CK06-06</strain>
    </source>
</reference>